<name>A0A368EZ40_ANCCA</name>
<protein>
    <submittedName>
        <fullName evidence="2">Uncharacterized protein</fullName>
    </submittedName>
</protein>
<evidence type="ECO:0000313" key="3">
    <source>
        <dbReference type="Proteomes" id="UP000252519"/>
    </source>
</evidence>
<dbReference type="STRING" id="29170.A0A368EZ40"/>
<sequence>MIEVVEVSGQTSVKMTLKDIIEYYKTPREERSTLCNVLSLEFSNTEMETIFHKTANFPILFHEMFYCTCLVTAS</sequence>
<dbReference type="EMBL" id="JOJR01014227">
    <property type="protein sequence ID" value="RCN25101.1"/>
    <property type="molecule type" value="Genomic_DNA"/>
</dbReference>
<accession>A0A368EZ40</accession>
<proteinExistence type="predicted"/>
<keyword evidence="3" id="KW-1185">Reference proteome</keyword>
<gene>
    <name evidence="2" type="ORF">ANCCAN_29189</name>
</gene>
<dbReference type="PANTHER" id="PTHR23123">
    <property type="entry name" value="PHD/F-BOX CONTAINING PROTEIN"/>
    <property type="match status" value="1"/>
</dbReference>
<organism evidence="2 3">
    <name type="scientific">Ancylostoma caninum</name>
    <name type="common">Dog hookworm</name>
    <dbReference type="NCBI Taxonomy" id="29170"/>
    <lineage>
        <taxon>Eukaryota</taxon>
        <taxon>Metazoa</taxon>
        <taxon>Ecdysozoa</taxon>
        <taxon>Nematoda</taxon>
        <taxon>Chromadorea</taxon>
        <taxon>Rhabditida</taxon>
        <taxon>Rhabditina</taxon>
        <taxon>Rhabditomorpha</taxon>
        <taxon>Strongyloidea</taxon>
        <taxon>Ancylostomatidae</taxon>
        <taxon>Ancylostomatinae</taxon>
        <taxon>Ancylostoma</taxon>
    </lineage>
</organism>
<dbReference type="GO" id="GO:0046872">
    <property type="term" value="F:metal ion binding"/>
    <property type="evidence" value="ECO:0007669"/>
    <property type="project" value="UniProtKB-KW"/>
</dbReference>
<dbReference type="OrthoDB" id="5851881at2759"/>
<dbReference type="InterPro" id="IPR050690">
    <property type="entry name" value="JHDM1_Histone_Demethylase"/>
</dbReference>
<reference evidence="2 3" key="1">
    <citation type="submission" date="2014-10" db="EMBL/GenBank/DDBJ databases">
        <title>Draft genome of the hookworm Ancylostoma caninum.</title>
        <authorList>
            <person name="Mitreva M."/>
        </authorList>
    </citation>
    <scope>NUCLEOTIDE SEQUENCE [LARGE SCALE GENOMIC DNA]</scope>
    <source>
        <strain evidence="2 3">Baltimore</strain>
    </source>
</reference>
<evidence type="ECO:0000256" key="1">
    <source>
        <dbReference type="ARBA" id="ARBA00022723"/>
    </source>
</evidence>
<dbReference type="AlphaFoldDB" id="A0A368EZ40"/>
<keyword evidence="1" id="KW-0479">Metal-binding</keyword>
<comment type="caution">
    <text evidence="2">The sequence shown here is derived from an EMBL/GenBank/DDBJ whole genome shotgun (WGS) entry which is preliminary data.</text>
</comment>
<dbReference type="Gene3D" id="2.60.120.650">
    <property type="entry name" value="Cupin"/>
    <property type="match status" value="1"/>
</dbReference>
<evidence type="ECO:0000313" key="2">
    <source>
        <dbReference type="EMBL" id="RCN25101.1"/>
    </source>
</evidence>
<dbReference type="Proteomes" id="UP000252519">
    <property type="component" value="Unassembled WGS sequence"/>
</dbReference>